<dbReference type="GO" id="GO:0000155">
    <property type="term" value="F:phosphorelay sensor kinase activity"/>
    <property type="evidence" value="ECO:0007669"/>
    <property type="project" value="InterPro"/>
</dbReference>
<dbReference type="SMART" id="SM00387">
    <property type="entry name" value="HATPase_c"/>
    <property type="match status" value="1"/>
</dbReference>
<dbReference type="SUPFAM" id="SSF47384">
    <property type="entry name" value="Homodimeric domain of signal transducing histidine kinase"/>
    <property type="match status" value="1"/>
</dbReference>
<keyword evidence="8" id="KW-0902">Two-component regulatory system</keyword>
<feature type="transmembrane region" description="Helical" evidence="9">
    <location>
        <begin position="24"/>
        <end position="44"/>
    </location>
</feature>
<dbReference type="InterPro" id="IPR004358">
    <property type="entry name" value="Sig_transdc_His_kin-like_C"/>
</dbReference>
<sequence length="540" mass="62090">MKSNPLHDFMNNIDEMTIARKTTLLFFIMLSGMLFIGGFAHMSINRIKNNFDILYTKQMLPTIRLENLKDIYTVNILDTIRDIEKGSINATEGKVVISLAQELIQMELNEYKKSLGIDESDWLIKLARSWGILKETQSHYIPMENRSFIAKIEQKSYMIDSILFKMFRYFESNQSTKALEILQTELYPSVYSINSDLTGLVTVNLQSAKEGFMQTTVVYDNTFEWIVFATIGTTMFAGLLAIILLRNIRLLHARLATRIAEKTKELQQLNTVLEEKVQHEVEQSRQKDQIMFRQSRLAAMGEMIGNIAHQWRQPLNALVLIIQSFQMKRLAGMELTDAFIDKQVNEGIALASLMSQTIDDFRHFFKPNQSEEHFSLKETVLYSIKLIKAYYAKAGIKIFLTCKNDSMISGYPNEFSQVIMNLLSNAKDAFEERNIEEKYIEIVISQEAHHAVILVIDNAGGISEEVQDRMFEPYFTTKHKSTGTGIGLYMSKQIIEKQMKGSICGTNSAYTFSHGKYYEKCTMITLLMPLDKEEEQENGF</sequence>
<dbReference type="RefSeq" id="WP_012855911.1">
    <property type="nucleotide sequence ID" value="NC_013512.1"/>
</dbReference>
<evidence type="ECO:0000256" key="4">
    <source>
        <dbReference type="ARBA" id="ARBA00022679"/>
    </source>
</evidence>
<evidence type="ECO:0000256" key="7">
    <source>
        <dbReference type="ARBA" id="ARBA00022840"/>
    </source>
</evidence>
<keyword evidence="3" id="KW-0597">Phosphoprotein</keyword>
<dbReference type="KEGG" id="sdl:Sdel_0107"/>
<reference evidence="11 12" key="2">
    <citation type="journal article" date="2010" name="Stand. Genomic Sci.">
        <title>Complete genome sequence of Sulfurospirillum deleyianum type strain (5175).</title>
        <authorList>
            <person name="Sikorski J."/>
            <person name="Lapidus A."/>
            <person name="Copeland A."/>
            <person name="Glavina Del Rio T."/>
            <person name="Nolan M."/>
            <person name="Lucas S."/>
            <person name="Chen F."/>
            <person name="Tice H."/>
            <person name="Cheng J.F."/>
            <person name="Saunders E."/>
            <person name="Bruce D."/>
            <person name="Goodwin L."/>
            <person name="Pitluck S."/>
            <person name="Ovchinnikova G."/>
            <person name="Pati A."/>
            <person name="Ivanova N."/>
            <person name="Mavromatis K."/>
            <person name="Chen A."/>
            <person name="Palaniappan K."/>
            <person name="Chain P."/>
            <person name="Land M."/>
            <person name="Hauser L."/>
            <person name="Chang Y.J."/>
            <person name="Jeffries C.D."/>
            <person name="Brettin T."/>
            <person name="Detter J.C."/>
            <person name="Han C."/>
            <person name="Rohde M."/>
            <person name="Lang E."/>
            <person name="Spring S."/>
            <person name="Goker M."/>
            <person name="Bristow J."/>
            <person name="Eisen J.A."/>
            <person name="Markowitz V."/>
            <person name="Hugenholtz P."/>
            <person name="Kyrpides N.C."/>
            <person name="Klenk H.P."/>
        </authorList>
    </citation>
    <scope>NUCLEOTIDE SEQUENCE [LARGE SCALE GENOMIC DNA]</scope>
    <source>
        <strain evidence="12">ATCC 51133 / DSM 6946 / 5175</strain>
    </source>
</reference>
<feature type="domain" description="Histidine kinase" evidence="10">
    <location>
        <begin position="306"/>
        <end position="532"/>
    </location>
</feature>
<dbReference type="HOGENOM" id="CLU_000445_133_1_7"/>
<organism evidence="11 12">
    <name type="scientific">Sulfurospirillum deleyianum (strain ATCC 51133 / DSM 6946 / 5175)</name>
    <dbReference type="NCBI Taxonomy" id="525898"/>
    <lineage>
        <taxon>Bacteria</taxon>
        <taxon>Pseudomonadati</taxon>
        <taxon>Campylobacterota</taxon>
        <taxon>Epsilonproteobacteria</taxon>
        <taxon>Campylobacterales</taxon>
        <taxon>Sulfurospirillaceae</taxon>
        <taxon>Sulfurospirillum</taxon>
    </lineage>
</organism>
<evidence type="ECO:0000256" key="2">
    <source>
        <dbReference type="ARBA" id="ARBA00012438"/>
    </source>
</evidence>
<keyword evidence="5" id="KW-0547">Nucleotide-binding</keyword>
<dbReference type="EMBL" id="CP001816">
    <property type="protein sequence ID" value="ACZ11145.1"/>
    <property type="molecule type" value="Genomic_DNA"/>
</dbReference>
<dbReference type="GO" id="GO:0005524">
    <property type="term" value="F:ATP binding"/>
    <property type="evidence" value="ECO:0007669"/>
    <property type="project" value="UniProtKB-KW"/>
</dbReference>
<dbReference type="InterPro" id="IPR003594">
    <property type="entry name" value="HATPase_dom"/>
</dbReference>
<evidence type="ECO:0000313" key="12">
    <source>
        <dbReference type="Proteomes" id="UP000002222"/>
    </source>
</evidence>
<dbReference type="Pfam" id="PF02518">
    <property type="entry name" value="HATPase_c"/>
    <property type="match status" value="1"/>
</dbReference>
<keyword evidence="4" id="KW-0808">Transferase</keyword>
<evidence type="ECO:0000259" key="10">
    <source>
        <dbReference type="PROSITE" id="PS50109"/>
    </source>
</evidence>
<evidence type="ECO:0000313" key="11">
    <source>
        <dbReference type="EMBL" id="ACZ11145.1"/>
    </source>
</evidence>
<dbReference type="OrthoDB" id="9799273at2"/>
<gene>
    <name evidence="11" type="ordered locus">Sdel_0107</name>
</gene>
<evidence type="ECO:0000256" key="5">
    <source>
        <dbReference type="ARBA" id="ARBA00022741"/>
    </source>
</evidence>
<evidence type="ECO:0000256" key="3">
    <source>
        <dbReference type="ARBA" id="ARBA00022553"/>
    </source>
</evidence>
<dbReference type="eggNOG" id="COG4191">
    <property type="taxonomic scope" value="Bacteria"/>
</dbReference>
<dbReference type="STRING" id="525898.Sdel_0107"/>
<dbReference type="EC" id="2.7.13.3" evidence="2"/>
<proteinExistence type="predicted"/>
<keyword evidence="9" id="KW-0812">Transmembrane</keyword>
<evidence type="ECO:0000256" key="1">
    <source>
        <dbReference type="ARBA" id="ARBA00000085"/>
    </source>
</evidence>
<name>D1AZ07_SULD5</name>
<dbReference type="PROSITE" id="PS50109">
    <property type="entry name" value="HIS_KIN"/>
    <property type="match status" value="1"/>
</dbReference>
<dbReference type="PANTHER" id="PTHR43065">
    <property type="entry name" value="SENSOR HISTIDINE KINASE"/>
    <property type="match status" value="1"/>
</dbReference>
<protein>
    <recommendedName>
        <fullName evidence="2">histidine kinase</fullName>
        <ecNumber evidence="2">2.7.13.3</ecNumber>
    </recommendedName>
</protein>
<dbReference type="Proteomes" id="UP000002222">
    <property type="component" value="Chromosome"/>
</dbReference>
<evidence type="ECO:0000256" key="9">
    <source>
        <dbReference type="SAM" id="Phobius"/>
    </source>
</evidence>
<dbReference type="InterPro" id="IPR036097">
    <property type="entry name" value="HisK_dim/P_sf"/>
</dbReference>
<evidence type="ECO:0000256" key="8">
    <source>
        <dbReference type="ARBA" id="ARBA00023012"/>
    </source>
</evidence>
<comment type="catalytic activity">
    <reaction evidence="1">
        <text>ATP + protein L-histidine = ADP + protein N-phospho-L-histidine.</text>
        <dbReference type="EC" id="2.7.13.3"/>
    </reaction>
</comment>
<accession>D1AZ07</accession>
<keyword evidence="9" id="KW-1133">Transmembrane helix</keyword>
<reference evidence="12" key="1">
    <citation type="submission" date="2009-11" db="EMBL/GenBank/DDBJ databases">
        <title>The complete genome of Sulfurospirillum deleyianum DSM 6946.</title>
        <authorList>
            <consortium name="US DOE Joint Genome Institute (JGI-PGF)"/>
            <person name="Lucas S."/>
            <person name="Copeland A."/>
            <person name="Lapidus A."/>
            <person name="Glavina del Rio T."/>
            <person name="Dalin E."/>
            <person name="Tice H."/>
            <person name="Bruce D."/>
            <person name="Goodwin L."/>
            <person name="Pitluck S."/>
            <person name="Kyrpides N."/>
            <person name="Mavromatis K."/>
            <person name="Ivanova N."/>
            <person name="Ovchinnikova G."/>
            <person name="Munk A.C."/>
            <person name="Lu M."/>
            <person name="Brettin T."/>
            <person name="Detter J.C."/>
            <person name="Han C."/>
            <person name="Tapia R."/>
            <person name="Larimer F."/>
            <person name="Land M."/>
            <person name="Hauser L."/>
            <person name="Markowitz V."/>
            <person name="Cheng J.F."/>
            <person name="Hugenholtz P."/>
            <person name="Woyke T."/>
            <person name="Wu D."/>
            <person name="Aumann P."/>
            <person name="Schneider S."/>
            <person name="Lang E."/>
            <person name="Spring S."/>
            <person name="Klenk H.P."/>
            <person name="Eisen J.A."/>
        </authorList>
    </citation>
    <scope>NUCLEOTIDE SEQUENCE [LARGE SCALE GENOMIC DNA]</scope>
    <source>
        <strain evidence="12">ATCC 51133 / DSM 6946 / 5175</strain>
    </source>
</reference>
<dbReference type="Gene3D" id="1.10.287.130">
    <property type="match status" value="1"/>
</dbReference>
<keyword evidence="7 11" id="KW-0067">ATP-binding</keyword>
<dbReference type="InterPro" id="IPR005467">
    <property type="entry name" value="His_kinase_dom"/>
</dbReference>
<keyword evidence="9" id="KW-0472">Membrane</keyword>
<dbReference type="InterPro" id="IPR036890">
    <property type="entry name" value="HATPase_C_sf"/>
</dbReference>
<dbReference type="SUPFAM" id="SSF55874">
    <property type="entry name" value="ATPase domain of HSP90 chaperone/DNA topoisomerase II/histidine kinase"/>
    <property type="match status" value="1"/>
</dbReference>
<dbReference type="PRINTS" id="PR00344">
    <property type="entry name" value="BCTRLSENSOR"/>
</dbReference>
<dbReference type="AlphaFoldDB" id="D1AZ07"/>
<keyword evidence="6" id="KW-0418">Kinase</keyword>
<feature type="transmembrane region" description="Helical" evidence="9">
    <location>
        <begin position="225"/>
        <end position="245"/>
    </location>
</feature>
<evidence type="ECO:0000256" key="6">
    <source>
        <dbReference type="ARBA" id="ARBA00022777"/>
    </source>
</evidence>
<dbReference type="PANTHER" id="PTHR43065:SF10">
    <property type="entry name" value="PEROXIDE STRESS-ACTIVATED HISTIDINE KINASE MAK3"/>
    <property type="match status" value="1"/>
</dbReference>
<dbReference type="Gene3D" id="3.30.565.10">
    <property type="entry name" value="Histidine kinase-like ATPase, C-terminal domain"/>
    <property type="match status" value="1"/>
</dbReference>
<keyword evidence="12" id="KW-1185">Reference proteome</keyword>